<comment type="caution">
    <text evidence="1">The sequence shown here is derived from an EMBL/GenBank/DDBJ whole genome shotgun (WGS) entry which is preliminary data.</text>
</comment>
<keyword evidence="2" id="KW-1185">Reference proteome</keyword>
<reference evidence="1 2" key="1">
    <citation type="submission" date="2024-01" db="EMBL/GenBank/DDBJ databases">
        <title>The complete chloroplast genome sequence of Lithospermum erythrorhizon: insights into the phylogenetic relationship among Boraginaceae species and the maternal lineages of purple gromwells.</title>
        <authorList>
            <person name="Okada T."/>
            <person name="Watanabe K."/>
        </authorList>
    </citation>
    <scope>NUCLEOTIDE SEQUENCE [LARGE SCALE GENOMIC DNA]</scope>
</reference>
<evidence type="ECO:0000313" key="1">
    <source>
        <dbReference type="EMBL" id="GAA0139473.1"/>
    </source>
</evidence>
<proteinExistence type="predicted"/>
<dbReference type="Proteomes" id="UP001454036">
    <property type="component" value="Unassembled WGS sequence"/>
</dbReference>
<dbReference type="InterPro" id="IPR008480">
    <property type="entry name" value="DUF761_pln"/>
</dbReference>
<name>A0AAV3NNY3_LITER</name>
<accession>A0AAV3NNY3</accession>
<dbReference type="PANTHER" id="PTHR33265:SF10">
    <property type="entry name" value="OS01G0133200 PROTEIN"/>
    <property type="match status" value="1"/>
</dbReference>
<evidence type="ECO:0000313" key="2">
    <source>
        <dbReference type="Proteomes" id="UP001454036"/>
    </source>
</evidence>
<sequence>MPKKSSPLLQKVSSLVKDSILIVKMQKPSIPKLIVSLKKSKKLKKLMFRKHYNYKYIQEYQFSPSNTPLIQYYKQPLKKRSYQDLYSMFFMCTCLGMSQNDVQDRRYPMVKMALPTNDNAVMERDFVCDWGSEDDSVDEKAEKFIEKFYEEMRKQRQEALSRVNSLQEL</sequence>
<protein>
    <recommendedName>
        <fullName evidence="3">Cotton fiber protein</fullName>
    </recommendedName>
</protein>
<dbReference type="EMBL" id="BAABME010000092">
    <property type="protein sequence ID" value="GAA0139473.1"/>
    <property type="molecule type" value="Genomic_DNA"/>
</dbReference>
<dbReference type="AlphaFoldDB" id="A0AAV3NNY3"/>
<evidence type="ECO:0008006" key="3">
    <source>
        <dbReference type="Google" id="ProtNLM"/>
    </source>
</evidence>
<organism evidence="1 2">
    <name type="scientific">Lithospermum erythrorhizon</name>
    <name type="common">Purple gromwell</name>
    <name type="synonym">Lithospermum officinale var. erythrorhizon</name>
    <dbReference type="NCBI Taxonomy" id="34254"/>
    <lineage>
        <taxon>Eukaryota</taxon>
        <taxon>Viridiplantae</taxon>
        <taxon>Streptophyta</taxon>
        <taxon>Embryophyta</taxon>
        <taxon>Tracheophyta</taxon>
        <taxon>Spermatophyta</taxon>
        <taxon>Magnoliopsida</taxon>
        <taxon>eudicotyledons</taxon>
        <taxon>Gunneridae</taxon>
        <taxon>Pentapetalae</taxon>
        <taxon>asterids</taxon>
        <taxon>lamiids</taxon>
        <taxon>Boraginales</taxon>
        <taxon>Boraginaceae</taxon>
        <taxon>Boraginoideae</taxon>
        <taxon>Lithospermeae</taxon>
        <taxon>Lithospermum</taxon>
    </lineage>
</organism>
<gene>
    <name evidence="1" type="ORF">LIER_01008</name>
</gene>
<dbReference type="PANTHER" id="PTHR33265">
    <property type="entry name" value="AVR9/CF-9 RAPIDLY ELICITED PROTEIN-RELATED"/>
    <property type="match status" value="1"/>
</dbReference>
<dbReference type="Pfam" id="PF05553">
    <property type="entry name" value="DUF761"/>
    <property type="match status" value="1"/>
</dbReference>